<evidence type="ECO:0000313" key="1">
    <source>
        <dbReference type="EMBL" id="UWZ51034.1"/>
    </source>
</evidence>
<dbReference type="RefSeq" id="WP_033367611.1">
    <property type="nucleotide sequence ID" value="NZ_CP073767.1"/>
</dbReference>
<keyword evidence="2" id="KW-1185">Reference proteome</keyword>
<evidence type="ECO:0000313" key="2">
    <source>
        <dbReference type="Proteomes" id="UP001058003"/>
    </source>
</evidence>
<dbReference type="KEGG" id="daur:Daura_30185"/>
<accession>A0A9Q9ICS8</accession>
<dbReference type="InterPro" id="IPR012349">
    <property type="entry name" value="Split_barrel_FMN-bd"/>
</dbReference>
<gene>
    <name evidence="1" type="ORF">Daura_30185</name>
</gene>
<dbReference type="NCBIfam" id="TIGR00026">
    <property type="entry name" value="hi_GC_TIGR00026"/>
    <property type="match status" value="1"/>
</dbReference>
<reference evidence="1" key="1">
    <citation type="submission" date="2021-04" db="EMBL/GenBank/DDBJ databases">
        <title>Dactylosporangium aurantiacum NRRL B-8018 full assembly.</title>
        <authorList>
            <person name="Hartkoorn R.C."/>
            <person name="Beaudoing E."/>
            <person name="Hot D."/>
        </authorList>
    </citation>
    <scope>NUCLEOTIDE SEQUENCE</scope>
    <source>
        <strain evidence="1">NRRL B-8018</strain>
    </source>
</reference>
<dbReference type="Pfam" id="PF04075">
    <property type="entry name" value="F420H2_quin_red"/>
    <property type="match status" value="1"/>
</dbReference>
<dbReference type="InterPro" id="IPR004378">
    <property type="entry name" value="F420H2_quin_Rdtase"/>
</dbReference>
<dbReference type="EMBL" id="CP073767">
    <property type="protein sequence ID" value="UWZ51034.1"/>
    <property type="molecule type" value="Genomic_DNA"/>
</dbReference>
<dbReference type="SUPFAM" id="SSF50475">
    <property type="entry name" value="FMN-binding split barrel"/>
    <property type="match status" value="1"/>
</dbReference>
<proteinExistence type="predicted"/>
<name>A0A9Q9ICS8_9ACTN</name>
<dbReference type="Proteomes" id="UP001058003">
    <property type="component" value="Chromosome"/>
</dbReference>
<protein>
    <submittedName>
        <fullName evidence="1">Nitroreductase family deazaflavin-dependent oxidoreductase</fullName>
    </submittedName>
</protein>
<organism evidence="1 2">
    <name type="scientific">Dactylosporangium aurantiacum</name>
    <dbReference type="NCBI Taxonomy" id="35754"/>
    <lineage>
        <taxon>Bacteria</taxon>
        <taxon>Bacillati</taxon>
        <taxon>Actinomycetota</taxon>
        <taxon>Actinomycetes</taxon>
        <taxon>Micromonosporales</taxon>
        <taxon>Micromonosporaceae</taxon>
        <taxon>Dactylosporangium</taxon>
    </lineage>
</organism>
<sequence>MTRRIPRRLARAPIPMYRHGLGWLLGPRLAMIEHRGRRSGQPRHVVLEVLERDAGTLVVVSGYGRTSQWFRNIEVHPDVRIWTGRWRGVPGRAEILSAGDSHDQLERYRDRHPRAAANLGRSLAMPDLTNAGPLAPDVGLRLPVVRIRYPEEPP</sequence>
<dbReference type="Gene3D" id="2.30.110.10">
    <property type="entry name" value="Electron Transport, Fmn-binding Protein, Chain A"/>
    <property type="match status" value="1"/>
</dbReference>
<dbReference type="AlphaFoldDB" id="A0A9Q9ICS8"/>
<dbReference type="GO" id="GO:0016491">
    <property type="term" value="F:oxidoreductase activity"/>
    <property type="evidence" value="ECO:0007669"/>
    <property type="project" value="InterPro"/>
</dbReference>